<dbReference type="RefSeq" id="WP_000677981.1">
    <property type="nucleotide sequence ID" value="NZ_AHNR02000004.1"/>
</dbReference>
<sequence length="126" mass="14618">MKGNIKPITEGIMKGNIKNNTNEPKPKITPISHPNKKLIIEVNDREDRKKKKSFSNNNYNESSVSLNVLQNTVSKAIAKHLEVTIEFCDNLQPYLKEHPSDFLNSWMEYLVSIKYLKKLCDRMLNK</sequence>
<accession>A0A0E2DB74</accession>
<dbReference type="Proteomes" id="UP000001340">
    <property type="component" value="Unassembled WGS sequence"/>
</dbReference>
<feature type="region of interest" description="Disordered" evidence="1">
    <location>
        <begin position="14"/>
        <end position="36"/>
    </location>
</feature>
<evidence type="ECO:0000313" key="3">
    <source>
        <dbReference type="Proteomes" id="UP000001340"/>
    </source>
</evidence>
<protein>
    <submittedName>
        <fullName evidence="2">Uncharacterized protein</fullName>
    </submittedName>
</protein>
<dbReference type="EMBL" id="AHNR02000004">
    <property type="protein sequence ID" value="EKR57159.1"/>
    <property type="molecule type" value="Genomic_DNA"/>
</dbReference>
<proteinExistence type="predicted"/>
<reference evidence="2 3" key="1">
    <citation type="submission" date="2012-10" db="EMBL/GenBank/DDBJ databases">
        <authorList>
            <person name="Harkins D.M."/>
            <person name="Durkin A.S."/>
            <person name="Brinkac L.M."/>
            <person name="Haft D.H."/>
            <person name="Selengut J.D."/>
            <person name="Sanka R."/>
            <person name="DePew J."/>
            <person name="Purushe J."/>
            <person name="Chanthongthip A."/>
            <person name="Lattana O."/>
            <person name="Phetsouvanh R."/>
            <person name="Newton P.N."/>
            <person name="Vinetz J.M."/>
            <person name="Sutton G.G."/>
            <person name="Nierman W.C."/>
            <person name="Fouts D.E."/>
        </authorList>
    </citation>
    <scope>NUCLEOTIDE SEQUENCE [LARGE SCALE GENOMIC DNA]</scope>
    <source>
        <strain evidence="2 3">UI 12758</strain>
    </source>
</reference>
<feature type="region of interest" description="Disordered" evidence="1">
    <location>
        <begin position="41"/>
        <end position="60"/>
    </location>
</feature>
<name>A0A0E2DB74_LEPIR</name>
<evidence type="ECO:0000256" key="1">
    <source>
        <dbReference type="SAM" id="MobiDB-lite"/>
    </source>
</evidence>
<evidence type="ECO:0000313" key="2">
    <source>
        <dbReference type="EMBL" id="EKR57159.1"/>
    </source>
</evidence>
<dbReference type="AlphaFoldDB" id="A0A0E2DB74"/>
<comment type="caution">
    <text evidence="2">The sequence shown here is derived from an EMBL/GenBank/DDBJ whole genome shotgun (WGS) entry which is preliminary data.</text>
</comment>
<gene>
    <name evidence="2" type="ORF">LEP1GSC105_0116</name>
</gene>
<organism evidence="2 3">
    <name type="scientific">Leptospira interrogans str. UI 12758</name>
    <dbReference type="NCBI Taxonomy" id="1049938"/>
    <lineage>
        <taxon>Bacteria</taxon>
        <taxon>Pseudomonadati</taxon>
        <taxon>Spirochaetota</taxon>
        <taxon>Spirochaetia</taxon>
        <taxon>Leptospirales</taxon>
        <taxon>Leptospiraceae</taxon>
        <taxon>Leptospira</taxon>
    </lineage>
</organism>